<dbReference type="KEGG" id="fla:SY85_00645"/>
<reference evidence="2" key="1">
    <citation type="submission" date="2015-01" db="EMBL/GenBank/DDBJ databases">
        <title>Flavisolibacter sp./LCS9/ whole genome sequencing.</title>
        <authorList>
            <person name="Kim M.K."/>
            <person name="Srinivasan S."/>
            <person name="Lee J.-J."/>
        </authorList>
    </citation>
    <scope>NUCLEOTIDE SEQUENCE [LARGE SCALE GENOMIC DNA]</scope>
    <source>
        <strain evidence="2">LCS9</strain>
    </source>
</reference>
<gene>
    <name evidence="1" type="ORF">SY85_00645</name>
</gene>
<organism evidence="1 2">
    <name type="scientific">Flavisolibacter tropicus</name>
    <dbReference type="NCBI Taxonomy" id="1492898"/>
    <lineage>
        <taxon>Bacteria</taxon>
        <taxon>Pseudomonadati</taxon>
        <taxon>Bacteroidota</taxon>
        <taxon>Chitinophagia</taxon>
        <taxon>Chitinophagales</taxon>
        <taxon>Chitinophagaceae</taxon>
        <taxon>Flavisolibacter</taxon>
    </lineage>
</organism>
<protein>
    <recommendedName>
        <fullName evidence="3">Outer membrane protein beta-barrel domain-containing protein</fullName>
    </recommendedName>
</protein>
<dbReference type="EMBL" id="CP011390">
    <property type="protein sequence ID" value="ANE49231.1"/>
    <property type="molecule type" value="Genomic_DNA"/>
</dbReference>
<name>A0A172TQ90_9BACT</name>
<evidence type="ECO:0000313" key="2">
    <source>
        <dbReference type="Proteomes" id="UP000077177"/>
    </source>
</evidence>
<dbReference type="AlphaFoldDB" id="A0A172TQ90"/>
<dbReference type="Proteomes" id="UP000077177">
    <property type="component" value="Chromosome"/>
</dbReference>
<evidence type="ECO:0000313" key="1">
    <source>
        <dbReference type="EMBL" id="ANE49231.1"/>
    </source>
</evidence>
<proteinExistence type="predicted"/>
<accession>A0A172TQ90</accession>
<keyword evidence="2" id="KW-1185">Reference proteome</keyword>
<sequence>MHSAATAQVIIALLFGDKLNTGKTDFGIVVSPALTNISHLDSKSKSGLNLSLFLDFRPDRPFYLHIEGIAKGSFGAKDIRPYSTENDSLDHLFANGSVERKIKTFGLPVLVRYKISSLFSAEAGIQANMRLKAQDIFKTEVQGNDLEYTVTVTKELTWLDFGVAGGLYYKFSKKKSSMGVGVRYFQGLTDTYKTMTGNQVNTAWQLNITIPIGAGKNANANQAKGSNTENSKK</sequence>
<evidence type="ECO:0008006" key="3">
    <source>
        <dbReference type="Google" id="ProtNLM"/>
    </source>
</evidence>
<reference evidence="1 2" key="2">
    <citation type="journal article" date="2016" name="Int. J. Syst. Evol. Microbiol.">
        <title>Flavisolibacter tropicus sp. nov., isolated from tropical soil.</title>
        <authorList>
            <person name="Lee J.J."/>
            <person name="Kang M.S."/>
            <person name="Kim G.S."/>
            <person name="Lee C.S."/>
            <person name="Lim S."/>
            <person name="Lee J."/>
            <person name="Roh S.H."/>
            <person name="Kang H."/>
            <person name="Ha J.M."/>
            <person name="Bae S."/>
            <person name="Jung H.Y."/>
            <person name="Kim M.K."/>
        </authorList>
    </citation>
    <scope>NUCLEOTIDE SEQUENCE [LARGE SCALE GENOMIC DNA]</scope>
    <source>
        <strain evidence="1 2">LCS9</strain>
    </source>
</reference>